<protein>
    <submittedName>
        <fullName evidence="2">Protein of uncharacterized function (DUF3375)</fullName>
    </submittedName>
</protein>
<sequence length="498" mass="55777">MNLVADALKAKRVGGESAALSLMRSPLMPVVVAFIKRYFPHGSKARPVVEVYEGLSTDLRLLRAEGFDLASGPQHYVSEWVKKGWLTRRTGTSRTGETVEPSEEALAVVETLERWDAPQRAVTASRIETISQALHRLARDADPTIEARLALLEEQRERIERQIAETERGEFDVLSPVQVRERIGDILDLAAGIPADFARVRHEMEALNRRLRRQLLDPEEQRGSVLEDIFRGVDMIGSSDAGKSFTSFYEVLLDRERSAQWQQWTDQVLAHEMPEDEGGPDVEMVRKLGALFHDMERASFDVNQEMTSLARSLRHYVTSDEFAENRRMVALLRETRHAAAVAAQQGEVQALTPMETKLVRIGMSIGSVSALKLRNPGEEIVEYAVQPIQEVPLDEEALRNSIRESEIDFEEIDAAIARALQRKTQASLLEVVHEAGGLTQGLASVVGFLYRAMESGFEGGVDKVELTWDDDGTHYRATVGDWYFTAPDTPSTNEADHD</sequence>
<dbReference type="Proteomes" id="UP000215374">
    <property type="component" value="Chromosome 1"/>
</dbReference>
<dbReference type="OrthoDB" id="138803at2"/>
<evidence type="ECO:0000313" key="3">
    <source>
        <dbReference type="Proteomes" id="UP000028780"/>
    </source>
</evidence>
<proteinExistence type="predicted"/>
<organism evidence="1 3">
    <name type="scientific">Corynebacterium imitans</name>
    <dbReference type="NCBI Taxonomy" id="156978"/>
    <lineage>
        <taxon>Bacteria</taxon>
        <taxon>Bacillati</taxon>
        <taxon>Actinomycetota</taxon>
        <taxon>Actinomycetes</taxon>
        <taxon>Mycobacteriales</taxon>
        <taxon>Corynebacteriaceae</taxon>
        <taxon>Corynebacterium</taxon>
    </lineage>
</organism>
<gene>
    <name evidence="1" type="ORF">CIMIT_06375</name>
    <name evidence="2" type="ORF">SAMEA4535761_01335</name>
</gene>
<dbReference type="RefSeq" id="WP_038590610.1">
    <property type="nucleotide sequence ID" value="NZ_CP009211.1"/>
</dbReference>
<dbReference type="STRING" id="156978.CIMIT_06375"/>
<evidence type="ECO:0000313" key="2">
    <source>
        <dbReference type="EMBL" id="SNV72390.1"/>
    </source>
</evidence>
<name>A0A076NJI2_9CORY</name>
<dbReference type="HOGENOM" id="CLU_031117_1_0_11"/>
<dbReference type="InterPro" id="IPR021804">
    <property type="entry name" value="DUF3375"/>
</dbReference>
<dbReference type="eggNOG" id="COG4942">
    <property type="taxonomic scope" value="Bacteria"/>
</dbReference>
<dbReference type="KEGG" id="cii:CIMIT_06375"/>
<dbReference type="EMBL" id="LT906467">
    <property type="protein sequence ID" value="SNV72390.1"/>
    <property type="molecule type" value="Genomic_DNA"/>
</dbReference>
<reference evidence="1 3" key="1">
    <citation type="submission" date="2014-08" db="EMBL/GenBank/DDBJ databases">
        <title>Complete genome sequence of Corynebacterium imitans DSM 44264, isolated from a five-month-old boy with suspected pharyngeal diphtheria.</title>
        <authorList>
            <person name="Mollmann S."/>
            <person name="Albersmeier A."/>
            <person name="Ruckert C."/>
            <person name="Tauch A."/>
        </authorList>
    </citation>
    <scope>NUCLEOTIDE SEQUENCE [LARGE SCALE GENOMIC DNA]</scope>
    <source>
        <strain evidence="1 3">DSM 44264</strain>
    </source>
</reference>
<evidence type="ECO:0000313" key="4">
    <source>
        <dbReference type="Proteomes" id="UP000215374"/>
    </source>
</evidence>
<dbReference type="AlphaFoldDB" id="A0A076NJI2"/>
<accession>A0A076NJI2</accession>
<dbReference type="EMBL" id="CP009211">
    <property type="protein sequence ID" value="AIJ33568.1"/>
    <property type="molecule type" value="Genomic_DNA"/>
</dbReference>
<reference evidence="2 4" key="2">
    <citation type="submission" date="2017-06" db="EMBL/GenBank/DDBJ databases">
        <authorList>
            <consortium name="Pathogen Informatics"/>
        </authorList>
    </citation>
    <scope>NUCLEOTIDE SEQUENCE [LARGE SCALE GENOMIC DNA]</scope>
    <source>
        <strain evidence="2 4">NCTC13015</strain>
    </source>
</reference>
<keyword evidence="3" id="KW-1185">Reference proteome</keyword>
<evidence type="ECO:0000313" key="1">
    <source>
        <dbReference type="EMBL" id="AIJ33568.1"/>
    </source>
</evidence>
<dbReference type="Proteomes" id="UP000028780">
    <property type="component" value="Chromosome"/>
</dbReference>
<dbReference type="Pfam" id="PF11855">
    <property type="entry name" value="DUF3375"/>
    <property type="match status" value="1"/>
</dbReference>